<feature type="chain" id="PRO_5032339906" description="Polysaccharide lyase" evidence="1">
    <location>
        <begin position="22"/>
        <end position="316"/>
    </location>
</feature>
<organism evidence="2 3">
    <name type="scientific">Paracoccus litorisediminis</name>
    <dbReference type="NCBI Taxonomy" id="2006130"/>
    <lineage>
        <taxon>Bacteria</taxon>
        <taxon>Pseudomonadati</taxon>
        <taxon>Pseudomonadota</taxon>
        <taxon>Alphaproteobacteria</taxon>
        <taxon>Rhodobacterales</taxon>
        <taxon>Paracoccaceae</taxon>
        <taxon>Paracoccus</taxon>
    </lineage>
</organism>
<feature type="signal peptide" evidence="1">
    <location>
        <begin position="1"/>
        <end position="21"/>
    </location>
</feature>
<dbReference type="EMBL" id="WMIG01000003">
    <property type="protein sequence ID" value="MTH59429.1"/>
    <property type="molecule type" value="Genomic_DNA"/>
</dbReference>
<dbReference type="Pfam" id="PF14099">
    <property type="entry name" value="Polysacc_lyase"/>
    <property type="match status" value="1"/>
</dbReference>
<evidence type="ECO:0008006" key="4">
    <source>
        <dbReference type="Google" id="ProtNLM"/>
    </source>
</evidence>
<dbReference type="OrthoDB" id="7330009at2"/>
<keyword evidence="3" id="KW-1185">Reference proteome</keyword>
<dbReference type="Proteomes" id="UP000449846">
    <property type="component" value="Unassembled WGS sequence"/>
</dbReference>
<dbReference type="InterPro" id="IPR025975">
    <property type="entry name" value="Polysacc_lyase"/>
</dbReference>
<keyword evidence="1" id="KW-0732">Signal</keyword>
<dbReference type="RefSeq" id="WP_155039368.1">
    <property type="nucleotide sequence ID" value="NZ_JBHGCD010000003.1"/>
</dbReference>
<accession>A0A844HK54</accession>
<comment type="caution">
    <text evidence="2">The sequence shown here is derived from an EMBL/GenBank/DDBJ whole genome shotgun (WGS) entry which is preliminary data.</text>
</comment>
<proteinExistence type="predicted"/>
<evidence type="ECO:0000313" key="3">
    <source>
        <dbReference type="Proteomes" id="UP000449846"/>
    </source>
</evidence>
<reference evidence="2 3" key="1">
    <citation type="submission" date="2019-11" db="EMBL/GenBank/DDBJ databases">
        <authorList>
            <person name="Dong K."/>
        </authorList>
    </citation>
    <scope>NUCLEOTIDE SEQUENCE [LARGE SCALE GENOMIC DNA]</scope>
    <source>
        <strain evidence="2 3">NBRC 112902</strain>
    </source>
</reference>
<evidence type="ECO:0000313" key="2">
    <source>
        <dbReference type="EMBL" id="MTH59429.1"/>
    </source>
</evidence>
<gene>
    <name evidence="2" type="ORF">GL300_09405</name>
</gene>
<name>A0A844HK54_9RHOB</name>
<evidence type="ECO:0000256" key="1">
    <source>
        <dbReference type="SAM" id="SignalP"/>
    </source>
</evidence>
<sequence>MRPSCLCLTLALLLTPATLLADSAVLEDGFEGTDFAPEGGLYYRENFEQSAGSVRFQSRITRSGQGALELSVKPLCAPDAEGCSERAEIWERTALRVPYDRGVWYAFSLRFAKPVPDDDHRYVMAQWKREIGPDAVGDFSPFLALRMRSGVNFATAETNFVAPPDDAPRPENGLCPEGWTPVWLRPETRQMRMLIARDANWTPEVTSEFDHCTDQLRVSGPGILPGAEAEWHDYAFYTRPGPDGDGLMYLVADGARVAKVEGRIGHDDTGLGANQYFKFGPYRDAGDGEWTLYYDNFRRAPDCEDALDAGLCGLIN</sequence>
<dbReference type="AlphaFoldDB" id="A0A844HK54"/>
<dbReference type="Gene3D" id="2.60.120.200">
    <property type="match status" value="1"/>
</dbReference>
<protein>
    <recommendedName>
        <fullName evidence="4">Polysaccharide lyase</fullName>
    </recommendedName>
</protein>